<sequence>MLHLSHPEFNQRARWSQAELQLCISELPSGLFEKHRDLNAQMDELEKDEKKIKKRNNEIYKNYLEIVCSQCSRLELFGHPEFLKGFVRPGELTTRYEISIGLLTVLIKNLVIVTSHPPNNTQQQRFQALNAAVGIGPQDIDIAIVPCFEIIRMPDINFEAEMIKVMDKYKYDARKHTIFMKKIYQHLTDRISFVMDLNLPIPEAPPSPSGEKGTKPCLRVIKLGADKKYFFVFVDEVKLVIDRLKGRKNIDWKSKRYHPYFPLEYLEYALELFGCKLDQISLVSMPVGRKENGIYCYTPAPNGENVVPAESCLFRFAEAYNKATENGKKMDLMRSFKQFLHTGQVLPYFVKYFTDLETQPGARQISMSAYMKKRMTTTENCYYDEVEMKKKIKGIQQKKEMIPNVPPEVTTSFPAEFRFTISALLKSHSEFTLLLHEQGYCEENMCFAEKMKLTCKGFPCKKSPELWKKQIAYVMKNDSNSTSFQDKYYRAIKSELIQFYTPEEGAGPEKEKEKEKEEEEEEQEKENQNKNRKYTKEELDAMYTKEEQELIITDEKPHHQKSIPAPMPCTVKPKTRVRASTPVPKGFGGKRNSSSQTEFRQEETPSSSSASEGCASESSNTSLDVHPEGTENLGAELMDNEHEQSIDNKKIAESHEQEVETLQQKLEDQIEENQRLSAINHELAEGVSFSREVMTLQMKNMELQHRLEMVQQSENFKDEKIKDLLKSLNKMDAQKGTYDHQSKDIERLNNEIKAEIELREIYEKWAEPSLKSAVRRIEALTSLMDKSRKDEKCFNWAHKRLIAYEAVEDNYNYRRMARDEFERARSEKRNYESSLEVAINEIKANVPHYRLNLNNNDTFFVDPLFYSRPFSKETEARMAELKEAMDQVRSKFREEAPWKPQQKYYHYKKKSN</sequence>
<evidence type="ECO:0000313" key="3">
    <source>
        <dbReference type="EMBL" id="EFP11404.1"/>
    </source>
</evidence>
<gene>
    <name evidence="3" type="ORF">CRE_09671</name>
</gene>
<dbReference type="eggNOG" id="ENOG502RT96">
    <property type="taxonomic scope" value="Eukaryota"/>
</dbReference>
<keyword evidence="4" id="KW-1185">Reference proteome</keyword>
<dbReference type="OrthoDB" id="10381836at2759"/>
<dbReference type="InParanoid" id="E3MWX9"/>
<name>E3MWX9_CAERE</name>
<evidence type="ECO:0000256" key="2">
    <source>
        <dbReference type="SAM" id="MobiDB-lite"/>
    </source>
</evidence>
<reference evidence="3" key="1">
    <citation type="submission" date="2007-07" db="EMBL/GenBank/DDBJ databases">
        <title>PCAP assembly of the Caenorhabditis remanei genome.</title>
        <authorList>
            <consortium name="The Caenorhabditis remanei Sequencing Consortium"/>
            <person name="Wilson R.K."/>
        </authorList>
    </citation>
    <scope>NUCLEOTIDE SEQUENCE [LARGE SCALE GENOMIC DNA]</scope>
    <source>
        <strain evidence="3">PB4641</strain>
    </source>
</reference>
<dbReference type="OMA" id="PERINMM"/>
<keyword evidence="1" id="KW-0175">Coiled coil</keyword>
<feature type="coiled-coil region" evidence="1">
    <location>
        <begin position="731"/>
        <end position="758"/>
    </location>
</feature>
<dbReference type="Proteomes" id="UP000008281">
    <property type="component" value="Unassembled WGS sequence"/>
</dbReference>
<organism evidence="4">
    <name type="scientific">Caenorhabditis remanei</name>
    <name type="common">Caenorhabditis vulgaris</name>
    <dbReference type="NCBI Taxonomy" id="31234"/>
    <lineage>
        <taxon>Eukaryota</taxon>
        <taxon>Metazoa</taxon>
        <taxon>Ecdysozoa</taxon>
        <taxon>Nematoda</taxon>
        <taxon>Chromadorea</taxon>
        <taxon>Rhabditida</taxon>
        <taxon>Rhabditina</taxon>
        <taxon>Rhabditomorpha</taxon>
        <taxon>Rhabditoidea</taxon>
        <taxon>Rhabditidae</taxon>
        <taxon>Peloderinae</taxon>
        <taxon>Caenorhabditis</taxon>
    </lineage>
</organism>
<feature type="compositionally biased region" description="Low complexity" evidence="2">
    <location>
        <begin position="606"/>
        <end position="619"/>
    </location>
</feature>
<feature type="region of interest" description="Disordered" evidence="2">
    <location>
        <begin position="554"/>
        <end position="630"/>
    </location>
</feature>
<dbReference type="AlphaFoldDB" id="E3MWX9"/>
<accession>E3MWX9</accession>
<feature type="region of interest" description="Disordered" evidence="2">
    <location>
        <begin position="500"/>
        <end position="536"/>
    </location>
</feature>
<protein>
    <submittedName>
        <fullName evidence="3">Uncharacterized protein</fullName>
    </submittedName>
</protein>
<feature type="coiled-coil region" evidence="1">
    <location>
        <begin position="35"/>
        <end position="62"/>
    </location>
</feature>
<dbReference type="EMBL" id="DS268489">
    <property type="protein sequence ID" value="EFP11404.1"/>
    <property type="molecule type" value="Genomic_DNA"/>
</dbReference>
<evidence type="ECO:0000256" key="1">
    <source>
        <dbReference type="SAM" id="Coils"/>
    </source>
</evidence>
<feature type="coiled-coil region" evidence="1">
    <location>
        <begin position="652"/>
        <end position="679"/>
    </location>
</feature>
<dbReference type="HOGENOM" id="CLU_306349_0_0_1"/>
<feature type="coiled-coil region" evidence="1">
    <location>
        <begin position="814"/>
        <end position="841"/>
    </location>
</feature>
<evidence type="ECO:0000313" key="4">
    <source>
        <dbReference type="Proteomes" id="UP000008281"/>
    </source>
</evidence>
<feature type="compositionally biased region" description="Basic and acidic residues" evidence="2">
    <location>
        <begin position="525"/>
        <end position="536"/>
    </location>
</feature>
<proteinExistence type="predicted"/>